<dbReference type="Proteomes" id="UP001430700">
    <property type="component" value="Unassembled WGS sequence"/>
</dbReference>
<evidence type="ECO:0000313" key="1">
    <source>
        <dbReference type="EMBL" id="MCC9016443.1"/>
    </source>
</evidence>
<sequence>MMNIIKSSFCLILVSFMWVSCSKEKSLVEPEKIEASESLKNKIPKNLKIVKTEKVNLNNDLTIFICLTLDEKKGEYNEYWFSSNEEIKQINKFYSESNKKWFVNIDEDPELEMLKIITEEGDIDCAFYDVDKNSFNSNVIFNFDPLILKDDKKYWGFSGDIDDIILKDKKLLTTIENNIPDYEEKKMSVNQKKLPILYFKSDKKDLDSIEEKIGSFEFMNINEIREKIK</sequence>
<keyword evidence="2" id="KW-1185">Reference proteome</keyword>
<dbReference type="RefSeq" id="WP_229998431.1">
    <property type="nucleotide sequence ID" value="NZ_JAJJMN010000001.1"/>
</dbReference>
<name>A0ABS8LV49_9FLAO</name>
<dbReference type="EMBL" id="JAJJMN010000001">
    <property type="protein sequence ID" value="MCC9016443.1"/>
    <property type="molecule type" value="Genomic_DNA"/>
</dbReference>
<accession>A0ABS8LV49</accession>
<comment type="caution">
    <text evidence="1">The sequence shown here is derived from an EMBL/GenBank/DDBJ whole genome shotgun (WGS) entry which is preliminary data.</text>
</comment>
<evidence type="ECO:0000313" key="2">
    <source>
        <dbReference type="Proteomes" id="UP001430700"/>
    </source>
</evidence>
<dbReference type="PROSITE" id="PS51257">
    <property type="entry name" value="PROKAR_LIPOPROTEIN"/>
    <property type="match status" value="1"/>
</dbReference>
<protein>
    <recommendedName>
        <fullName evidence="3">Lipoprotein</fullName>
    </recommendedName>
</protein>
<reference evidence="1" key="1">
    <citation type="submission" date="2021-11" db="EMBL/GenBank/DDBJ databases">
        <title>Description of novel Flavobacterium species.</title>
        <authorList>
            <person name="Saticioglu I.B."/>
            <person name="Ay H."/>
            <person name="Altun S."/>
            <person name="Duman M."/>
        </authorList>
    </citation>
    <scope>NUCLEOTIDE SEQUENCE</scope>
    <source>
        <strain evidence="1">F-126</strain>
    </source>
</reference>
<gene>
    <name evidence="1" type="ORF">LNQ34_01480</name>
</gene>
<organism evidence="1 2">
    <name type="scientific">Flavobacterium lipolyticum</name>
    <dbReference type="NCBI Taxonomy" id="2893754"/>
    <lineage>
        <taxon>Bacteria</taxon>
        <taxon>Pseudomonadati</taxon>
        <taxon>Bacteroidota</taxon>
        <taxon>Flavobacteriia</taxon>
        <taxon>Flavobacteriales</taxon>
        <taxon>Flavobacteriaceae</taxon>
        <taxon>Flavobacterium</taxon>
    </lineage>
</organism>
<proteinExistence type="predicted"/>
<evidence type="ECO:0008006" key="3">
    <source>
        <dbReference type="Google" id="ProtNLM"/>
    </source>
</evidence>